<dbReference type="RefSeq" id="WP_065491316.1">
    <property type="nucleotide sequence ID" value="NZ_CP009111.1"/>
</dbReference>
<protein>
    <recommendedName>
        <fullName evidence="2">proline dehydrogenase</fullName>
        <ecNumber evidence="2">1.5.5.2</ecNumber>
    </recommendedName>
</protein>
<keyword evidence="4 10" id="KW-0547">Nucleotide-binding</keyword>
<evidence type="ECO:0000259" key="11">
    <source>
        <dbReference type="Pfam" id="PF01619"/>
    </source>
</evidence>
<dbReference type="GO" id="GO:0004657">
    <property type="term" value="F:proline dehydrogenase activity"/>
    <property type="evidence" value="ECO:0007669"/>
    <property type="project" value="UniProtKB-EC"/>
</dbReference>
<proteinExistence type="predicted"/>
<dbReference type="Gene3D" id="3.20.20.220">
    <property type="match status" value="1"/>
</dbReference>
<dbReference type="PIRSF" id="PIRSF000196">
    <property type="entry name" value="Pro_dehydrog"/>
    <property type="match status" value="1"/>
</dbReference>
<sequence>MAAADLLRPALLAAARSPRMERTIGKVPVTRNLVDRFVAGDTESQAITATTGILDSGRYITIDYLGEDTTDLTQANNTVSHYLVLLSNLSALATSGGTPATFPPSPVEVSLKLSALGQSLARDGHKVALENAHKICTAAEEAGAWVTVDAEDHTTTDSTLSIVRELREDFPTLGTVLQAYLKRTEADCKDMSGPGSRIRLCKGAYKEPASVAHQEKTAVDDSYLRCLRILMNGQGYPMVASHDPAMISAAMQYAEAKGRTADEFELQMLYGIRDSEQLRLVGEQKHVRTYLPYGEQWYGYFMRRLAERPANLAFFLRSLASRN</sequence>
<reference evidence="12 13" key="1">
    <citation type="submission" date="2014-07" db="EMBL/GenBank/DDBJ databases">
        <authorList>
            <person name="Zhang J.E."/>
            <person name="Yang H."/>
            <person name="Guo J."/>
            <person name="Deng Z."/>
            <person name="Luo H."/>
            <person name="Luo M."/>
            <person name="Zhao B."/>
        </authorList>
    </citation>
    <scope>NUCLEOTIDE SEQUENCE [LARGE SCALE GENOMIC DNA]</scope>
    <source>
        <strain evidence="12 13">1CP</strain>
    </source>
</reference>
<organism evidence="12 13">
    <name type="scientific">Rhodococcus opacus</name>
    <name type="common">Nocardia opaca</name>
    <dbReference type="NCBI Taxonomy" id="37919"/>
    <lineage>
        <taxon>Bacteria</taxon>
        <taxon>Bacillati</taxon>
        <taxon>Actinomycetota</taxon>
        <taxon>Actinomycetes</taxon>
        <taxon>Mycobacteriales</taxon>
        <taxon>Nocardiaceae</taxon>
        <taxon>Rhodococcus</taxon>
    </lineage>
</organism>
<evidence type="ECO:0000256" key="5">
    <source>
        <dbReference type="ARBA" id="ARBA00022827"/>
    </source>
</evidence>
<feature type="binding site" evidence="9">
    <location>
        <position position="112"/>
    </location>
    <ligand>
        <name>substrate</name>
    </ligand>
</feature>
<evidence type="ECO:0000256" key="1">
    <source>
        <dbReference type="ARBA" id="ARBA00004739"/>
    </source>
</evidence>
<dbReference type="InterPro" id="IPR029041">
    <property type="entry name" value="FAD-linked_oxidoreductase-like"/>
</dbReference>
<name>A0A1B1K7K2_RHOOP</name>
<evidence type="ECO:0000313" key="13">
    <source>
        <dbReference type="Proteomes" id="UP000186108"/>
    </source>
</evidence>
<accession>A0A1B1K7K2</accession>
<dbReference type="PANTHER" id="PTHR13914:SF0">
    <property type="entry name" value="PROLINE DEHYDROGENASE 1, MITOCHONDRIAL"/>
    <property type="match status" value="1"/>
</dbReference>
<evidence type="ECO:0000256" key="9">
    <source>
        <dbReference type="PIRSR" id="PIRSR000196-1"/>
    </source>
</evidence>
<feature type="binding site" evidence="9">
    <location>
        <position position="303"/>
    </location>
    <ligand>
        <name>substrate</name>
    </ligand>
</feature>
<evidence type="ECO:0000256" key="8">
    <source>
        <dbReference type="ARBA" id="ARBA00048779"/>
    </source>
</evidence>
<evidence type="ECO:0000256" key="4">
    <source>
        <dbReference type="ARBA" id="ARBA00022741"/>
    </source>
</evidence>
<keyword evidence="3" id="KW-0285">Flavoprotein</keyword>
<dbReference type="Pfam" id="PF01619">
    <property type="entry name" value="Pro_dh"/>
    <property type="match status" value="1"/>
</dbReference>
<dbReference type="InterPro" id="IPR002872">
    <property type="entry name" value="Proline_DH_dom"/>
</dbReference>
<dbReference type="GO" id="GO:0000166">
    <property type="term" value="F:nucleotide binding"/>
    <property type="evidence" value="ECO:0007669"/>
    <property type="project" value="UniProtKB-KW"/>
</dbReference>
<dbReference type="InterPro" id="IPR008219">
    <property type="entry name" value="PRODH_bac_arc"/>
</dbReference>
<comment type="catalytic activity">
    <reaction evidence="8">
        <text>L-proline + a quinone = (S)-1-pyrroline-5-carboxylate + a quinol + H(+)</text>
        <dbReference type="Rhea" id="RHEA:23784"/>
        <dbReference type="ChEBI" id="CHEBI:15378"/>
        <dbReference type="ChEBI" id="CHEBI:17388"/>
        <dbReference type="ChEBI" id="CHEBI:24646"/>
        <dbReference type="ChEBI" id="CHEBI:60039"/>
        <dbReference type="ChEBI" id="CHEBI:132124"/>
        <dbReference type="EC" id="1.5.5.2"/>
    </reaction>
</comment>
<evidence type="ECO:0000313" key="12">
    <source>
        <dbReference type="EMBL" id="ANS28603.1"/>
    </source>
</evidence>
<dbReference type="PANTHER" id="PTHR13914">
    <property type="entry name" value="PROLINE OXIDASE"/>
    <property type="match status" value="1"/>
</dbReference>
<evidence type="ECO:0000256" key="7">
    <source>
        <dbReference type="ARBA" id="ARBA00023062"/>
    </source>
</evidence>
<comment type="pathway">
    <text evidence="1">Amino-acid degradation; L-proline degradation into L-glutamate; L-glutamate from L-proline: step 1/2.</text>
</comment>
<feature type="binding site" evidence="10">
    <location>
        <begin position="241"/>
        <end position="242"/>
    </location>
    <ligand>
        <name>FAD</name>
        <dbReference type="ChEBI" id="CHEBI:57692"/>
    </ligand>
</feature>
<keyword evidence="7" id="KW-0642">Proline metabolism</keyword>
<comment type="cofactor">
    <cofactor evidence="10">
        <name>FAD</name>
        <dbReference type="ChEBI" id="CHEBI:57692"/>
    </cofactor>
    <text evidence="10">Binds 1 FAD per subunit.</text>
</comment>
<dbReference type="UniPathway" id="UPA00261">
    <property type="reaction ID" value="UER00373"/>
</dbReference>
<feature type="binding site" evidence="10">
    <location>
        <position position="178"/>
    </location>
    <ligand>
        <name>FAD</name>
        <dbReference type="ChEBI" id="CHEBI:57692"/>
    </ligand>
</feature>
<dbReference type="InterPro" id="IPR015659">
    <property type="entry name" value="Proline_oxidase"/>
</dbReference>
<keyword evidence="5 10" id="KW-0274">FAD</keyword>
<keyword evidence="6" id="KW-0560">Oxidoreductase</keyword>
<evidence type="ECO:0000256" key="3">
    <source>
        <dbReference type="ARBA" id="ARBA00022630"/>
    </source>
</evidence>
<evidence type="ECO:0000256" key="6">
    <source>
        <dbReference type="ARBA" id="ARBA00023002"/>
    </source>
</evidence>
<dbReference type="EC" id="1.5.5.2" evidence="2"/>
<gene>
    <name evidence="12" type="ORF">R1CP_19605</name>
</gene>
<feature type="binding site" evidence="9">
    <location>
        <position position="304"/>
    </location>
    <ligand>
        <name>substrate</name>
    </ligand>
</feature>
<feature type="binding site" evidence="10">
    <location>
        <begin position="202"/>
        <end position="204"/>
    </location>
    <ligand>
        <name>FAD</name>
        <dbReference type="ChEBI" id="CHEBI:57692"/>
    </ligand>
</feature>
<dbReference type="SUPFAM" id="SSF51730">
    <property type="entry name" value="FAD-linked oxidoreductase"/>
    <property type="match status" value="1"/>
</dbReference>
<feature type="binding site" evidence="10">
    <location>
        <position position="216"/>
    </location>
    <ligand>
        <name>FAD</name>
        <dbReference type="ChEBI" id="CHEBI:57692"/>
    </ligand>
</feature>
<dbReference type="AlphaFoldDB" id="A0A1B1K7K2"/>
<dbReference type="EMBL" id="CP009111">
    <property type="protein sequence ID" value="ANS28603.1"/>
    <property type="molecule type" value="Genomic_DNA"/>
</dbReference>
<dbReference type="Proteomes" id="UP000186108">
    <property type="component" value="Chromosome"/>
</dbReference>
<evidence type="ECO:0000256" key="10">
    <source>
        <dbReference type="PIRSR" id="PIRSR000196-2"/>
    </source>
</evidence>
<dbReference type="PATRIC" id="fig|37919.13.peg.4093"/>
<evidence type="ECO:0000256" key="2">
    <source>
        <dbReference type="ARBA" id="ARBA00012695"/>
    </source>
</evidence>
<feature type="domain" description="Proline dehydrogenase" evidence="11">
    <location>
        <begin position="57"/>
        <end position="314"/>
    </location>
</feature>
<dbReference type="GO" id="GO:0010133">
    <property type="term" value="P:L-proline catabolic process to L-glutamate"/>
    <property type="evidence" value="ECO:0007669"/>
    <property type="project" value="UniProtKB-UniPathway"/>
</dbReference>